<dbReference type="GO" id="GO:0016151">
    <property type="term" value="F:nickel cation binding"/>
    <property type="evidence" value="ECO:0007669"/>
    <property type="project" value="UniProtKB-UniRule"/>
</dbReference>
<dbReference type="HAMAP" id="MF_01385">
    <property type="entry name" value="UreF"/>
    <property type="match status" value="1"/>
</dbReference>
<name>A0A1M5QFV4_9GAMM</name>
<keyword evidence="2 3" id="KW-0143">Chaperone</keyword>
<dbReference type="AlphaFoldDB" id="A0A1M5QFV4"/>
<sequence length="259" mass="27364">MTTARPHMVSCSLTMGIDPLVPHVADAAVDAAAAADATYRLLVWTSPSYPIGAFSYSHGLEWAVEQGRVVDVATLVDYIAAVIERGGGWVDGVLFAHAYRAAAGDDEAALDDVAELANAFRASSETALEARQQGAAFLLVTRKAWPHPQLDAFAQRHADVAIAHCVTMALACAAHRVALHAALHAYLHSVAANLVSAGVRLVPLGQTDGQHALAQLRGVVARATDAALTTALDDLGTGSPQLELCSMHHETQYTRLFRS</sequence>
<proteinExistence type="inferred from homology"/>
<dbReference type="PANTHER" id="PTHR33620:SF1">
    <property type="entry name" value="UREASE ACCESSORY PROTEIN F"/>
    <property type="match status" value="1"/>
</dbReference>
<evidence type="ECO:0000256" key="1">
    <source>
        <dbReference type="ARBA" id="ARBA00022988"/>
    </source>
</evidence>
<dbReference type="InterPro" id="IPR038277">
    <property type="entry name" value="UreF_sf"/>
</dbReference>
<protein>
    <recommendedName>
        <fullName evidence="3">Urease accessory protein UreF</fullName>
    </recommendedName>
</protein>
<keyword evidence="1 3" id="KW-0996">Nickel insertion</keyword>
<comment type="subunit">
    <text evidence="3">UreD, UreF and UreG form a complex that acts as a GTP-hydrolysis-dependent molecular chaperone, activating the urease apoprotein by helping to assemble the nickel containing metallocenter of UreC. The UreE protein probably delivers the nickel.</text>
</comment>
<dbReference type="PIRSF" id="PIRSF009467">
    <property type="entry name" value="Ureas_acces_UreF"/>
    <property type="match status" value="1"/>
</dbReference>
<gene>
    <name evidence="3" type="primary">ureF</name>
    <name evidence="4" type="ORF">SAMN04488068_2591</name>
</gene>
<comment type="similarity">
    <text evidence="3">Belongs to the UreF family.</text>
</comment>
<dbReference type="Gene3D" id="1.10.4190.10">
    <property type="entry name" value="Urease accessory protein UreF"/>
    <property type="match status" value="1"/>
</dbReference>
<dbReference type="PANTHER" id="PTHR33620">
    <property type="entry name" value="UREASE ACCESSORY PROTEIN F"/>
    <property type="match status" value="1"/>
</dbReference>
<dbReference type="Proteomes" id="UP000199758">
    <property type="component" value="Unassembled WGS sequence"/>
</dbReference>
<dbReference type="GO" id="GO:0005737">
    <property type="term" value="C:cytoplasm"/>
    <property type="evidence" value="ECO:0007669"/>
    <property type="project" value="UniProtKB-SubCell"/>
</dbReference>
<organism evidence="4 5">
    <name type="scientific">Hydrocarboniphaga daqingensis</name>
    <dbReference type="NCBI Taxonomy" id="490188"/>
    <lineage>
        <taxon>Bacteria</taxon>
        <taxon>Pseudomonadati</taxon>
        <taxon>Pseudomonadota</taxon>
        <taxon>Gammaproteobacteria</taxon>
        <taxon>Nevskiales</taxon>
        <taxon>Nevskiaceae</taxon>
        <taxon>Hydrocarboniphaga</taxon>
    </lineage>
</organism>
<dbReference type="STRING" id="490188.SAMN04488068_2591"/>
<comment type="function">
    <text evidence="3">Required for maturation of urease via the functional incorporation of the urease nickel metallocenter.</text>
</comment>
<dbReference type="InterPro" id="IPR002639">
    <property type="entry name" value="UreF"/>
</dbReference>
<dbReference type="Pfam" id="PF01730">
    <property type="entry name" value="UreF"/>
    <property type="match status" value="1"/>
</dbReference>
<comment type="subcellular location">
    <subcellularLocation>
        <location evidence="3">Cytoplasm</location>
    </subcellularLocation>
</comment>
<reference evidence="4 5" key="1">
    <citation type="submission" date="2016-11" db="EMBL/GenBank/DDBJ databases">
        <authorList>
            <person name="Jaros S."/>
            <person name="Januszkiewicz K."/>
            <person name="Wedrychowicz H."/>
        </authorList>
    </citation>
    <scope>NUCLEOTIDE SEQUENCE [LARGE SCALE GENOMIC DNA]</scope>
    <source>
        <strain evidence="4 5">CGMCC 1.7049</strain>
    </source>
</reference>
<keyword evidence="3" id="KW-0963">Cytoplasm</keyword>
<accession>A0A1M5QFV4</accession>
<evidence type="ECO:0000313" key="5">
    <source>
        <dbReference type="Proteomes" id="UP000199758"/>
    </source>
</evidence>
<evidence type="ECO:0000256" key="3">
    <source>
        <dbReference type="HAMAP-Rule" id="MF_01385"/>
    </source>
</evidence>
<evidence type="ECO:0000313" key="4">
    <source>
        <dbReference type="EMBL" id="SHH12947.1"/>
    </source>
</evidence>
<evidence type="ECO:0000256" key="2">
    <source>
        <dbReference type="ARBA" id="ARBA00023186"/>
    </source>
</evidence>
<dbReference type="EMBL" id="FQWZ01000006">
    <property type="protein sequence ID" value="SHH12947.1"/>
    <property type="molecule type" value="Genomic_DNA"/>
</dbReference>
<keyword evidence="5" id="KW-1185">Reference proteome</keyword>